<dbReference type="Proteomes" id="UP001211907">
    <property type="component" value="Unassembled WGS sequence"/>
</dbReference>
<comment type="caution">
    <text evidence="2">The sequence shown here is derived from an EMBL/GenBank/DDBJ whole genome shotgun (WGS) entry which is preliminary data.</text>
</comment>
<dbReference type="AlphaFoldDB" id="A0AAD5T9X8"/>
<feature type="compositionally biased region" description="Polar residues" evidence="1">
    <location>
        <begin position="323"/>
        <end position="348"/>
    </location>
</feature>
<feature type="compositionally biased region" description="Low complexity" evidence="1">
    <location>
        <begin position="349"/>
        <end position="366"/>
    </location>
</feature>
<reference evidence="2" key="1">
    <citation type="submission" date="2020-05" db="EMBL/GenBank/DDBJ databases">
        <title>Phylogenomic resolution of chytrid fungi.</title>
        <authorList>
            <person name="Stajich J.E."/>
            <person name="Amses K."/>
            <person name="Simmons R."/>
            <person name="Seto K."/>
            <person name="Myers J."/>
            <person name="Bonds A."/>
            <person name="Quandt C.A."/>
            <person name="Barry K."/>
            <person name="Liu P."/>
            <person name="Grigoriev I."/>
            <person name="Longcore J.E."/>
            <person name="James T.Y."/>
        </authorList>
    </citation>
    <scope>NUCLEOTIDE SEQUENCE</scope>
    <source>
        <strain evidence="2">JEL0513</strain>
    </source>
</reference>
<feature type="region of interest" description="Disordered" evidence="1">
    <location>
        <begin position="316"/>
        <end position="407"/>
    </location>
</feature>
<gene>
    <name evidence="2" type="ORF">HK100_008983</name>
</gene>
<feature type="region of interest" description="Disordered" evidence="1">
    <location>
        <begin position="429"/>
        <end position="456"/>
    </location>
</feature>
<proteinExistence type="predicted"/>
<evidence type="ECO:0000313" key="3">
    <source>
        <dbReference type="Proteomes" id="UP001211907"/>
    </source>
</evidence>
<feature type="region of interest" description="Disordered" evidence="1">
    <location>
        <begin position="50"/>
        <end position="77"/>
    </location>
</feature>
<keyword evidence="3" id="KW-1185">Reference proteome</keyword>
<sequence>MSETALSPKQDPLPQLLIEEKSDLANHSIQTESAAVSDFGTADLPVTAPTTSTTPRIPASSALPTFQNTASTNSTTNDYDDDEECLIDTVRRIHRRSISTDALIIPAMVRAIEKPALFQQDSSQNLPLPKTSASTASLSKRVSFADIFEFSPTNESFSPQLLTPVSITAITAVTPTETVTTTAITTTIAAIEKKQKSVLKKKKSDEDNLDNIPIFVLKALLSHETIVAKNAAAPAGLAVPAINILPATPLKSMFSPTILATSKSVPNLHNNKIKSLRPSNQQLDQLNYDYYYHDTNLQQRPVSYLTEQDRQNLLEHSGMKPRNSGSNKIKSPSQSNLDGQSMQASLSAQQKQQILFQPQQEQQQQQEKQRQRKQTQEKQRPSDNDEQEKQKSPPVAMVPVQTKKSRSWRIKHDAFVKSTSLPNLLTATSKISDPVRPPGSVSNNSKSSLFKIFKHK</sequence>
<feature type="compositionally biased region" description="Basic and acidic residues" evidence="1">
    <location>
        <begin position="374"/>
        <end position="391"/>
    </location>
</feature>
<feature type="compositionally biased region" description="Low complexity" evidence="1">
    <location>
        <begin position="68"/>
        <end position="77"/>
    </location>
</feature>
<accession>A0AAD5T9X8</accession>
<evidence type="ECO:0000256" key="1">
    <source>
        <dbReference type="SAM" id="MobiDB-lite"/>
    </source>
</evidence>
<organism evidence="2 3">
    <name type="scientific">Physocladia obscura</name>
    <dbReference type="NCBI Taxonomy" id="109957"/>
    <lineage>
        <taxon>Eukaryota</taxon>
        <taxon>Fungi</taxon>
        <taxon>Fungi incertae sedis</taxon>
        <taxon>Chytridiomycota</taxon>
        <taxon>Chytridiomycota incertae sedis</taxon>
        <taxon>Chytridiomycetes</taxon>
        <taxon>Chytridiales</taxon>
        <taxon>Chytriomycetaceae</taxon>
        <taxon>Physocladia</taxon>
    </lineage>
</organism>
<protein>
    <submittedName>
        <fullName evidence="2">Uncharacterized protein</fullName>
    </submittedName>
</protein>
<evidence type="ECO:0000313" key="2">
    <source>
        <dbReference type="EMBL" id="KAJ3140812.1"/>
    </source>
</evidence>
<dbReference type="EMBL" id="JADGJH010000045">
    <property type="protein sequence ID" value="KAJ3140812.1"/>
    <property type="molecule type" value="Genomic_DNA"/>
</dbReference>
<name>A0AAD5T9X8_9FUNG</name>